<dbReference type="RefSeq" id="WP_283441377.1">
    <property type="nucleotide sequence ID" value="NZ_FXUL01000003.1"/>
</dbReference>
<evidence type="ECO:0000313" key="1">
    <source>
        <dbReference type="EMBL" id="SMP52160.1"/>
    </source>
</evidence>
<name>A0ABY1Q053_9BURK</name>
<reference evidence="1 2" key="1">
    <citation type="submission" date="2017-05" db="EMBL/GenBank/DDBJ databases">
        <authorList>
            <person name="Varghese N."/>
            <person name="Submissions S."/>
        </authorList>
    </citation>
    <scope>NUCLEOTIDE SEQUENCE [LARGE SCALE GENOMIC DNA]</scope>
    <source>
        <strain evidence="1 2">DSM 26001</strain>
    </source>
</reference>
<dbReference type="EMBL" id="FXUL01000003">
    <property type="protein sequence ID" value="SMP52160.1"/>
    <property type="molecule type" value="Genomic_DNA"/>
</dbReference>
<protein>
    <recommendedName>
        <fullName evidence="3">DUF3703 domain-containing protein</fullName>
    </recommendedName>
</protein>
<proteinExistence type="predicted"/>
<keyword evidence="2" id="KW-1185">Reference proteome</keyword>
<gene>
    <name evidence="1" type="ORF">SAMN06295970_103100</name>
</gene>
<dbReference type="Pfam" id="PF12487">
    <property type="entry name" value="DUF3703"/>
    <property type="match status" value="1"/>
</dbReference>
<dbReference type="Proteomes" id="UP001158049">
    <property type="component" value="Unassembled WGS sequence"/>
</dbReference>
<organism evidence="1 2">
    <name type="scientific">Noviherbaspirillum suwonense</name>
    <dbReference type="NCBI Taxonomy" id="1224511"/>
    <lineage>
        <taxon>Bacteria</taxon>
        <taxon>Pseudomonadati</taxon>
        <taxon>Pseudomonadota</taxon>
        <taxon>Betaproteobacteria</taxon>
        <taxon>Burkholderiales</taxon>
        <taxon>Oxalobacteraceae</taxon>
        <taxon>Noviherbaspirillum</taxon>
    </lineage>
</organism>
<comment type="caution">
    <text evidence="1">The sequence shown here is derived from an EMBL/GenBank/DDBJ whole genome shotgun (WGS) entry which is preliminary data.</text>
</comment>
<sequence>MAPLLKAAFEREMAKARRLYQEGRLDQAFSHLETAHVLVQRHVVPHVRSHWLMLKIGLRRRSVPEVFGQVVRIVLGGIGSAVGIVPVGNTGGTNISMFKRLPIAADIAHIADKR</sequence>
<accession>A0ABY1Q053</accession>
<evidence type="ECO:0008006" key="3">
    <source>
        <dbReference type="Google" id="ProtNLM"/>
    </source>
</evidence>
<dbReference type="InterPro" id="IPR022172">
    <property type="entry name" value="DUF3703"/>
</dbReference>
<evidence type="ECO:0000313" key="2">
    <source>
        <dbReference type="Proteomes" id="UP001158049"/>
    </source>
</evidence>